<dbReference type="AlphaFoldDB" id="A0AAV2NSZ7"/>
<dbReference type="EMBL" id="OZ034827">
    <property type="protein sequence ID" value="CAL1682708.1"/>
    <property type="molecule type" value="Genomic_DNA"/>
</dbReference>
<organism evidence="2 4">
    <name type="scientific">Lasius platythorax</name>
    <dbReference type="NCBI Taxonomy" id="488582"/>
    <lineage>
        <taxon>Eukaryota</taxon>
        <taxon>Metazoa</taxon>
        <taxon>Ecdysozoa</taxon>
        <taxon>Arthropoda</taxon>
        <taxon>Hexapoda</taxon>
        <taxon>Insecta</taxon>
        <taxon>Pterygota</taxon>
        <taxon>Neoptera</taxon>
        <taxon>Endopterygota</taxon>
        <taxon>Hymenoptera</taxon>
        <taxon>Apocrita</taxon>
        <taxon>Aculeata</taxon>
        <taxon>Formicoidea</taxon>
        <taxon>Formicidae</taxon>
        <taxon>Formicinae</taxon>
        <taxon>Lasius</taxon>
        <taxon>Lasius</taxon>
    </lineage>
</organism>
<reference evidence="2" key="1">
    <citation type="submission" date="2024-04" db="EMBL/GenBank/DDBJ databases">
        <authorList>
            <consortium name="Molecular Ecology Group"/>
        </authorList>
    </citation>
    <scope>NUCLEOTIDE SEQUENCE</scope>
</reference>
<proteinExistence type="predicted"/>
<name>A0AAV2NSZ7_9HYME</name>
<evidence type="ECO:0000313" key="4">
    <source>
        <dbReference type="Proteomes" id="UP001497644"/>
    </source>
</evidence>
<feature type="region of interest" description="Disordered" evidence="1">
    <location>
        <begin position="94"/>
        <end position="156"/>
    </location>
</feature>
<dbReference type="EMBL" id="OZ034827">
    <property type="protein sequence ID" value="CAL1682706.1"/>
    <property type="molecule type" value="Genomic_DNA"/>
</dbReference>
<dbReference type="Proteomes" id="UP001497644">
    <property type="component" value="Chromosome 4"/>
</dbReference>
<protein>
    <recommendedName>
        <fullName evidence="5">SAM domain-containing protein</fullName>
    </recommendedName>
</protein>
<dbReference type="Gene3D" id="1.10.150.50">
    <property type="entry name" value="Transcription Factor, Ets-1"/>
    <property type="match status" value="1"/>
</dbReference>
<evidence type="ECO:0000256" key="1">
    <source>
        <dbReference type="SAM" id="MobiDB-lite"/>
    </source>
</evidence>
<sequence>MNAMNNTTRLLSDWEFSAEVIANFTAQEIEIDQFNILTEEDLKSLIPNIGPRRKFQNNVKKYLNESYTQEKLIRKTDHQQPSQQECVNIDIENTKTSETEHQNLNATTENTEQQTFNTDNISDNSSVRSTPKSHITTPGPSGESLANTQPSGSGVKRRLISDDEYDLETVLKKSEEGQFVLGIYKNEGKLNNDIRNKLAKIIVSHELSPNINYNINSSRASFLSDHVKKLFPTEEKSVWYIKNQKGESQGKGKIFTKYYSTRRKLIKAGLISAKASTINNKFCLNELSDDDIDEYEEYLLWLKNNSNPWHKVTEYWSFTSKKRLKTFVTNNQSCHEYMDHFPAFSDSLGYLLLEQDFETLHPECNLKLYVAWPKLSDFICNKISSKAKSRLNHVFTPDGIKVATLSLMPHLFPVITIKKGKPKDWRPSREESEEAFLLHVKTIADLKIRLEERTTKLKSFGLTSQPIAVIVGPTFDEINQCFVCINQLRYEVETPLKAVDLVFKSCNALNIQYPPEVGQLFMFLQRAIYNFETVWDKQKNSQLTTSVLAVIQEYKSL</sequence>
<accession>A0AAV2NSZ7</accession>
<gene>
    <name evidence="2" type="ORF">LPLAT_LOCUS8591</name>
    <name evidence="3" type="ORF">LPLAT_LOCUS8592</name>
</gene>
<evidence type="ECO:0008006" key="5">
    <source>
        <dbReference type="Google" id="ProtNLM"/>
    </source>
</evidence>
<keyword evidence="4" id="KW-1185">Reference proteome</keyword>
<evidence type="ECO:0000313" key="3">
    <source>
        <dbReference type="EMBL" id="CAL1682708.1"/>
    </source>
</evidence>
<feature type="compositionally biased region" description="Polar residues" evidence="1">
    <location>
        <begin position="121"/>
        <end position="152"/>
    </location>
</feature>
<feature type="compositionally biased region" description="Low complexity" evidence="1">
    <location>
        <begin position="102"/>
        <end position="120"/>
    </location>
</feature>
<evidence type="ECO:0000313" key="2">
    <source>
        <dbReference type="EMBL" id="CAL1682706.1"/>
    </source>
</evidence>
<dbReference type="InterPro" id="IPR013761">
    <property type="entry name" value="SAM/pointed_sf"/>
</dbReference>